<feature type="compositionally biased region" description="Basic residues" evidence="1">
    <location>
        <begin position="777"/>
        <end position="786"/>
    </location>
</feature>
<dbReference type="InterPro" id="IPR006553">
    <property type="entry name" value="Leu-rich_rpt_Cys-con_subtyp"/>
</dbReference>
<dbReference type="EMBL" id="JARJCW010000059">
    <property type="protein sequence ID" value="KAJ7201327.1"/>
    <property type="molecule type" value="Genomic_DNA"/>
</dbReference>
<accession>A0AAD6V2J6</accession>
<dbReference type="Proteomes" id="UP001219525">
    <property type="component" value="Unassembled WGS sequence"/>
</dbReference>
<keyword evidence="3" id="KW-1185">Reference proteome</keyword>
<dbReference type="PANTHER" id="PTHR13318">
    <property type="entry name" value="PARTNER OF PAIRED, ISOFORM B-RELATED"/>
    <property type="match status" value="1"/>
</dbReference>
<dbReference type="InterPro" id="IPR036047">
    <property type="entry name" value="F-box-like_dom_sf"/>
</dbReference>
<dbReference type="InterPro" id="IPR032675">
    <property type="entry name" value="LRR_dom_sf"/>
</dbReference>
<proteinExistence type="predicted"/>
<dbReference type="SUPFAM" id="SSF81383">
    <property type="entry name" value="F-box domain"/>
    <property type="match status" value="1"/>
</dbReference>
<dbReference type="SMART" id="SM00367">
    <property type="entry name" value="LRR_CC"/>
    <property type="match status" value="9"/>
</dbReference>
<organism evidence="2 3">
    <name type="scientific">Mycena pura</name>
    <dbReference type="NCBI Taxonomy" id="153505"/>
    <lineage>
        <taxon>Eukaryota</taxon>
        <taxon>Fungi</taxon>
        <taxon>Dikarya</taxon>
        <taxon>Basidiomycota</taxon>
        <taxon>Agaricomycotina</taxon>
        <taxon>Agaricomycetes</taxon>
        <taxon>Agaricomycetidae</taxon>
        <taxon>Agaricales</taxon>
        <taxon>Marasmiineae</taxon>
        <taxon>Mycenaceae</taxon>
        <taxon>Mycena</taxon>
    </lineage>
</organism>
<protein>
    <recommendedName>
        <fullName evidence="4">RNI-like protein</fullName>
    </recommendedName>
</protein>
<reference evidence="2" key="1">
    <citation type="submission" date="2023-03" db="EMBL/GenBank/DDBJ databases">
        <title>Massive genome expansion in bonnet fungi (Mycena s.s.) driven by repeated elements and novel gene families across ecological guilds.</title>
        <authorList>
            <consortium name="Lawrence Berkeley National Laboratory"/>
            <person name="Harder C.B."/>
            <person name="Miyauchi S."/>
            <person name="Viragh M."/>
            <person name="Kuo A."/>
            <person name="Thoen E."/>
            <person name="Andreopoulos B."/>
            <person name="Lu D."/>
            <person name="Skrede I."/>
            <person name="Drula E."/>
            <person name="Henrissat B."/>
            <person name="Morin E."/>
            <person name="Kohler A."/>
            <person name="Barry K."/>
            <person name="LaButti K."/>
            <person name="Morin E."/>
            <person name="Salamov A."/>
            <person name="Lipzen A."/>
            <person name="Mereny Z."/>
            <person name="Hegedus B."/>
            <person name="Baldrian P."/>
            <person name="Stursova M."/>
            <person name="Weitz H."/>
            <person name="Taylor A."/>
            <person name="Grigoriev I.V."/>
            <person name="Nagy L.G."/>
            <person name="Martin F."/>
            <person name="Kauserud H."/>
        </authorList>
    </citation>
    <scope>NUCLEOTIDE SEQUENCE</scope>
    <source>
        <strain evidence="2">9144</strain>
    </source>
</reference>
<feature type="region of interest" description="Disordered" evidence="1">
    <location>
        <begin position="616"/>
        <end position="636"/>
    </location>
</feature>
<evidence type="ECO:0000313" key="3">
    <source>
        <dbReference type="Proteomes" id="UP001219525"/>
    </source>
</evidence>
<feature type="region of interest" description="Disordered" evidence="1">
    <location>
        <begin position="56"/>
        <end position="75"/>
    </location>
</feature>
<dbReference type="PANTHER" id="PTHR13318:SF190">
    <property type="entry name" value="PARTNER OF PAIRED, ISOFORM B"/>
    <property type="match status" value="1"/>
</dbReference>
<evidence type="ECO:0000256" key="1">
    <source>
        <dbReference type="SAM" id="MobiDB-lite"/>
    </source>
</evidence>
<evidence type="ECO:0000313" key="2">
    <source>
        <dbReference type="EMBL" id="KAJ7201327.1"/>
    </source>
</evidence>
<dbReference type="SUPFAM" id="SSF52047">
    <property type="entry name" value="RNI-like"/>
    <property type="match status" value="1"/>
</dbReference>
<evidence type="ECO:0008006" key="4">
    <source>
        <dbReference type="Google" id="ProtNLM"/>
    </source>
</evidence>
<feature type="region of interest" description="Disordered" evidence="1">
    <location>
        <begin position="1"/>
        <end position="51"/>
    </location>
</feature>
<dbReference type="AlphaFoldDB" id="A0AAD6V2J6"/>
<sequence>MTGSPNVSLGQPSTSTGHNDSAEPVGKGKGKEKQVSPALPPLPFALPEEFGYDNTNWPSPSALHETAGPSSFGSLTSARPSSHTFLAPLDLISVPAPPAPVVSTPTAVSHPLFRRRSLPSLTAGTSAKSRFRKKVNSSTLARKLLFRKYDGDSCPTPPSSPTDGRTVDLGAGNCFAPWRNDSAFRLEYESLPSLKGRTDSLPFPVSALDLIPATPSDVFAPIPYLVVNYFDDVLPRELRVRVMLSLIAVHEADHARAVRDGQWTVTKASSSRNKWVGRDKAFRELVRFSRVSKSWQTLVFDGEIWANLDLHAFPLLPKSLLLRIARHAGSFVQNINVAGHVNLHSGPLIEVANYLSALSVSTGSLPFTHLTGINLRGCSSITTRSLHHLLIQSRTLERLCLKGLGAVTNTTCDIIAVYCTRLVVLDLGRCVNIDAGGIRSLATTALVREEYLALKELRLSGLKHVNDNTMAALGRAAPYLEVLDLSYVRQLHNTAVEAFVACRDDDEEDEEKGIRIVCLNAREAGRNIEESNKYRRRVTRLRHLILSSCILLTDAACSHLAHSVPQLEFLELAGIGSSIEDEGLIRLLNTTPSLKRLDLEDASSITDAVITALTPVPPEDQEQSDDQPNALPPAPESPLEHLIISGAVEVTDDALLALIRGCRSLRVLEADNTRMGPIVLKTFIRTVRRRGLADAKLVAVDCRGFGEALLRDLAPQTRPRRGWVAHAARGLGYLDARDAPAEDLRAGQGQDECDEMRVVVKTFHGWQTVDAVQAAREKRRKARTRRTAHESSMSGASDADEGMGADRGTRWWSPGGRRSGANSPPTVAQAQTNEGCTIM</sequence>
<dbReference type="Gene3D" id="3.80.10.10">
    <property type="entry name" value="Ribonuclease Inhibitor"/>
    <property type="match status" value="2"/>
</dbReference>
<name>A0AAD6V2J6_9AGAR</name>
<gene>
    <name evidence="2" type="ORF">GGX14DRAFT_371304</name>
</gene>
<comment type="caution">
    <text evidence="2">The sequence shown here is derived from an EMBL/GenBank/DDBJ whole genome shotgun (WGS) entry which is preliminary data.</text>
</comment>
<dbReference type="GO" id="GO:0019005">
    <property type="term" value="C:SCF ubiquitin ligase complex"/>
    <property type="evidence" value="ECO:0007669"/>
    <property type="project" value="TreeGrafter"/>
</dbReference>
<feature type="compositionally biased region" description="Polar residues" evidence="1">
    <location>
        <begin position="1"/>
        <end position="19"/>
    </location>
</feature>
<dbReference type="GO" id="GO:0031146">
    <property type="term" value="P:SCF-dependent proteasomal ubiquitin-dependent protein catabolic process"/>
    <property type="evidence" value="ECO:0007669"/>
    <property type="project" value="TreeGrafter"/>
</dbReference>
<feature type="region of interest" description="Disordered" evidence="1">
    <location>
        <begin position="774"/>
        <end position="839"/>
    </location>
</feature>
<feature type="compositionally biased region" description="Polar residues" evidence="1">
    <location>
        <begin position="820"/>
        <end position="839"/>
    </location>
</feature>